<proteinExistence type="predicted"/>
<name>A0A9D4Y3K2_PEA</name>
<comment type="caution">
    <text evidence="2">The sequence shown here is derived from an EMBL/GenBank/DDBJ whole genome shotgun (WGS) entry which is preliminary data.</text>
</comment>
<organism evidence="2 3">
    <name type="scientific">Pisum sativum</name>
    <name type="common">Garden pea</name>
    <name type="synonym">Lathyrus oleraceus</name>
    <dbReference type="NCBI Taxonomy" id="3888"/>
    <lineage>
        <taxon>Eukaryota</taxon>
        <taxon>Viridiplantae</taxon>
        <taxon>Streptophyta</taxon>
        <taxon>Embryophyta</taxon>
        <taxon>Tracheophyta</taxon>
        <taxon>Spermatophyta</taxon>
        <taxon>Magnoliopsida</taxon>
        <taxon>eudicotyledons</taxon>
        <taxon>Gunneridae</taxon>
        <taxon>Pentapetalae</taxon>
        <taxon>rosids</taxon>
        <taxon>fabids</taxon>
        <taxon>Fabales</taxon>
        <taxon>Fabaceae</taxon>
        <taxon>Papilionoideae</taxon>
        <taxon>50 kb inversion clade</taxon>
        <taxon>NPAAA clade</taxon>
        <taxon>Hologalegina</taxon>
        <taxon>IRL clade</taxon>
        <taxon>Fabeae</taxon>
        <taxon>Lathyrus</taxon>
    </lineage>
</organism>
<dbReference type="EMBL" id="JAMSHJ010000003">
    <property type="protein sequence ID" value="KAI5429631.1"/>
    <property type="molecule type" value="Genomic_DNA"/>
</dbReference>
<sequence length="368" mass="42180">MPVSLIYFNKLVKSHFGCVVCTIIVIRLSFENIRRVTSLFFPVRLWLFWGSVRILIRLACSRDFELMSLLKICSNTINNGLFAVQDRAMISKDKISFELSSLNEETGIVLNQHVSSNNNNSSRYYEEVSDRRKEEKLHLDESGSKSKTTLEDNLNSLSCVKDRDIFKQHLCSLSSTHKMKSRNSSVRRFSSRYTVHWDYAGHYKKLFSSPVRNITDSKKSKEEAATDNITENRSLQLMEIQEVENSSEENLKNPEPDSTHELISCPTKENSIDNQLRLDRDQKEGGCDESELQETIAACKEAFGSLDAAAERAVQLFSKLEKRYGEEVSRDEVQFLNDAFELLPFIVEKVNTVARLVQCRKNNNCVSS</sequence>
<reference evidence="2 3" key="1">
    <citation type="journal article" date="2022" name="Nat. Genet.">
        <title>Improved pea reference genome and pan-genome highlight genomic features and evolutionary characteristics.</title>
        <authorList>
            <person name="Yang T."/>
            <person name="Liu R."/>
            <person name="Luo Y."/>
            <person name="Hu S."/>
            <person name="Wang D."/>
            <person name="Wang C."/>
            <person name="Pandey M.K."/>
            <person name="Ge S."/>
            <person name="Xu Q."/>
            <person name="Li N."/>
            <person name="Li G."/>
            <person name="Huang Y."/>
            <person name="Saxena R.K."/>
            <person name="Ji Y."/>
            <person name="Li M."/>
            <person name="Yan X."/>
            <person name="He Y."/>
            <person name="Liu Y."/>
            <person name="Wang X."/>
            <person name="Xiang C."/>
            <person name="Varshney R.K."/>
            <person name="Ding H."/>
            <person name="Gao S."/>
            <person name="Zong X."/>
        </authorList>
    </citation>
    <scope>NUCLEOTIDE SEQUENCE [LARGE SCALE GENOMIC DNA]</scope>
    <source>
        <strain evidence="2 3">cv. Zhongwan 6</strain>
    </source>
</reference>
<gene>
    <name evidence="2" type="ORF">KIW84_034271</name>
</gene>
<evidence type="ECO:0000256" key="1">
    <source>
        <dbReference type="SAM" id="MobiDB-lite"/>
    </source>
</evidence>
<dbReference type="Proteomes" id="UP001058974">
    <property type="component" value="Chromosome 3"/>
</dbReference>
<accession>A0A9D4Y3K2</accession>
<evidence type="ECO:0000313" key="2">
    <source>
        <dbReference type="EMBL" id="KAI5429631.1"/>
    </source>
</evidence>
<keyword evidence="3" id="KW-1185">Reference proteome</keyword>
<feature type="region of interest" description="Disordered" evidence="1">
    <location>
        <begin position="245"/>
        <end position="264"/>
    </location>
</feature>
<feature type="compositionally biased region" description="Basic and acidic residues" evidence="1">
    <location>
        <begin position="249"/>
        <end position="260"/>
    </location>
</feature>
<protein>
    <submittedName>
        <fullName evidence="2">Uncharacterized protein</fullName>
    </submittedName>
</protein>
<dbReference type="Gramene" id="Psat03G0427100-T5">
    <property type="protein sequence ID" value="KAI5429631.1"/>
    <property type="gene ID" value="KIW84_034271"/>
</dbReference>
<evidence type="ECO:0000313" key="3">
    <source>
        <dbReference type="Proteomes" id="UP001058974"/>
    </source>
</evidence>
<dbReference type="AlphaFoldDB" id="A0A9D4Y3K2"/>